<sequence>PHFNHRLSYAGWLGRVYWMDVRLVYNAESATPGAAGSQQ</sequence>
<accession>X1R6C5</accession>
<dbReference type="AlphaFoldDB" id="X1R6C5"/>
<feature type="non-terminal residue" evidence="1">
    <location>
        <position position="1"/>
    </location>
</feature>
<gene>
    <name evidence="1" type="ORF">S12H4_13586</name>
</gene>
<evidence type="ECO:0000313" key="1">
    <source>
        <dbReference type="EMBL" id="GAI76297.1"/>
    </source>
</evidence>
<organism evidence="1">
    <name type="scientific">marine sediment metagenome</name>
    <dbReference type="NCBI Taxonomy" id="412755"/>
    <lineage>
        <taxon>unclassified sequences</taxon>
        <taxon>metagenomes</taxon>
        <taxon>ecological metagenomes</taxon>
    </lineage>
</organism>
<name>X1R6C5_9ZZZZ</name>
<dbReference type="EMBL" id="BARW01006469">
    <property type="protein sequence ID" value="GAI76297.1"/>
    <property type="molecule type" value="Genomic_DNA"/>
</dbReference>
<comment type="caution">
    <text evidence="1">The sequence shown here is derived from an EMBL/GenBank/DDBJ whole genome shotgun (WGS) entry which is preliminary data.</text>
</comment>
<reference evidence="1" key="1">
    <citation type="journal article" date="2014" name="Front. Microbiol.">
        <title>High frequency of phylogenetically diverse reductive dehalogenase-homologous genes in deep subseafloor sedimentary metagenomes.</title>
        <authorList>
            <person name="Kawai M."/>
            <person name="Futagami T."/>
            <person name="Toyoda A."/>
            <person name="Takaki Y."/>
            <person name="Nishi S."/>
            <person name="Hori S."/>
            <person name="Arai W."/>
            <person name="Tsubouchi T."/>
            <person name="Morono Y."/>
            <person name="Uchiyama I."/>
            <person name="Ito T."/>
            <person name="Fujiyama A."/>
            <person name="Inagaki F."/>
            <person name="Takami H."/>
        </authorList>
    </citation>
    <scope>NUCLEOTIDE SEQUENCE</scope>
    <source>
        <strain evidence="1">Expedition CK06-06</strain>
    </source>
</reference>
<protein>
    <submittedName>
        <fullName evidence="1">Uncharacterized protein</fullName>
    </submittedName>
</protein>
<proteinExistence type="predicted"/>